<keyword evidence="9" id="KW-1185">Reference proteome</keyword>
<feature type="active site" description="Acyl-ester intermediate" evidence="5">
    <location>
        <position position="232"/>
    </location>
</feature>
<feature type="domain" description="Amidase" evidence="7">
    <location>
        <begin position="76"/>
        <end position="533"/>
    </location>
</feature>
<feature type="binding site" evidence="6">
    <location>
        <begin position="229"/>
        <end position="232"/>
    </location>
    <ligand>
        <name>substrate</name>
    </ligand>
</feature>
<evidence type="ECO:0000256" key="3">
    <source>
        <dbReference type="ARBA" id="ARBA00012922"/>
    </source>
</evidence>
<dbReference type="GO" id="GO:0004040">
    <property type="term" value="F:amidase activity"/>
    <property type="evidence" value="ECO:0007669"/>
    <property type="project" value="UniProtKB-EC"/>
</dbReference>
<feature type="active site" description="Charge relay system" evidence="5">
    <location>
        <position position="208"/>
    </location>
</feature>
<evidence type="ECO:0000256" key="4">
    <source>
        <dbReference type="ARBA" id="ARBA00022801"/>
    </source>
</evidence>
<sequence length="554" mass="60932">MANSTASAAASWQTIAHRDSLIPSRWRLPAELLASLPTNVTGIPPQFLTAREVELTGLTASELARKIAARQVTAREVTVAFCHRAAIAHQLVNCLTEIFFDSAIARAEELDRILAKTGKVLGPLHGVPISIKDHFNIEGLETTGGYVSYANHGPVKKDALAVEILRNAGAVLYVKTNNPQCMMVLETVSNIYGRTLNPRNTTLGAGGSSGGEGALLALRGSPLGLGSDVGGSIRVPAAFNGLYGFKPSGRRVPTSGWECENMGQESIIAVSGPLGRSIEDLNLFFQVTSDAKPWLYEPLLEVPWKTDEQLNFNPRRLTIGLMLWDEVVMPHPYLTRILKAVAAKLQAAGHEVANFKPYDHGRAWSDILLPLYFTDGGENIRKTLQASGEPMLPSAKHLMDDPIVKPLEIHELWKHHVARDNYRTEYLEHWNSTARTTTSGKPIDVIICAPSCVQGTPHDVRPWWGYCSQWNLLDYPCGIIPAGTAEADDQYPDNYKPVNALDEGNFRLYDSNLYAGMPVTIQVVGRTLQDEKVMKAMEIIDQVINRKEKPSSRL</sequence>
<evidence type="ECO:0000313" key="8">
    <source>
        <dbReference type="EMBL" id="OKL60903.1"/>
    </source>
</evidence>
<dbReference type="OrthoDB" id="6428749at2759"/>
<accession>A0A225AN74</accession>
<dbReference type="SUPFAM" id="SSF75304">
    <property type="entry name" value="Amidase signature (AS) enzymes"/>
    <property type="match status" value="1"/>
</dbReference>
<dbReference type="STRING" id="1441469.A0A225AN74"/>
<dbReference type="EMBL" id="LFMY01000004">
    <property type="protein sequence ID" value="OKL60903.1"/>
    <property type="molecule type" value="Genomic_DNA"/>
</dbReference>
<proteinExistence type="inferred from homology"/>
<evidence type="ECO:0000259" key="7">
    <source>
        <dbReference type="Pfam" id="PF01425"/>
    </source>
</evidence>
<dbReference type="EC" id="3.5.1.4" evidence="3"/>
<comment type="catalytic activity">
    <reaction evidence="1">
        <text>a monocarboxylic acid amide + H2O = a monocarboxylate + NH4(+)</text>
        <dbReference type="Rhea" id="RHEA:12020"/>
        <dbReference type="ChEBI" id="CHEBI:15377"/>
        <dbReference type="ChEBI" id="CHEBI:28938"/>
        <dbReference type="ChEBI" id="CHEBI:35757"/>
        <dbReference type="ChEBI" id="CHEBI:83628"/>
        <dbReference type="EC" id="3.5.1.4"/>
    </reaction>
</comment>
<feature type="active site" description="Charge relay system" evidence="5">
    <location>
        <position position="132"/>
    </location>
</feature>
<keyword evidence="4" id="KW-0378">Hydrolase</keyword>
<dbReference type="PROSITE" id="PS00571">
    <property type="entry name" value="AMIDASES"/>
    <property type="match status" value="1"/>
</dbReference>
<evidence type="ECO:0000256" key="2">
    <source>
        <dbReference type="ARBA" id="ARBA00009199"/>
    </source>
</evidence>
<dbReference type="InterPro" id="IPR023631">
    <property type="entry name" value="Amidase_dom"/>
</dbReference>
<dbReference type="Proteomes" id="UP000214365">
    <property type="component" value="Unassembled WGS sequence"/>
</dbReference>
<dbReference type="Pfam" id="PF01425">
    <property type="entry name" value="Amidase"/>
    <property type="match status" value="1"/>
</dbReference>
<dbReference type="Gene3D" id="3.90.1300.10">
    <property type="entry name" value="Amidase signature (AS) domain"/>
    <property type="match status" value="1"/>
</dbReference>
<feature type="binding site" evidence="6">
    <location>
        <position position="208"/>
    </location>
    <ligand>
        <name>substrate</name>
    </ligand>
</feature>
<evidence type="ECO:0000256" key="5">
    <source>
        <dbReference type="PIRSR" id="PIRSR001221-1"/>
    </source>
</evidence>
<evidence type="ECO:0000256" key="1">
    <source>
        <dbReference type="ARBA" id="ARBA00001311"/>
    </source>
</evidence>
<dbReference type="PIRSF" id="PIRSF001221">
    <property type="entry name" value="Amidase_fungi"/>
    <property type="match status" value="1"/>
</dbReference>
<comment type="similarity">
    <text evidence="2">Belongs to the amidase family.</text>
</comment>
<dbReference type="GeneID" id="31002877"/>
<evidence type="ECO:0000313" key="9">
    <source>
        <dbReference type="Proteomes" id="UP000214365"/>
    </source>
</evidence>
<reference evidence="8 9" key="1">
    <citation type="submission" date="2015-06" db="EMBL/GenBank/DDBJ databases">
        <title>Talaromyces atroroseus IBT 11181 draft genome.</title>
        <authorList>
            <person name="Rasmussen K.B."/>
            <person name="Rasmussen S."/>
            <person name="Petersen B."/>
            <person name="Sicheritz-Ponten T."/>
            <person name="Mortensen U.H."/>
            <person name="Thrane U."/>
        </authorList>
    </citation>
    <scope>NUCLEOTIDE SEQUENCE [LARGE SCALE GENOMIC DNA]</scope>
    <source>
        <strain evidence="8 9">IBT 11181</strain>
    </source>
</reference>
<name>A0A225AN74_TALAT</name>
<organism evidence="8 9">
    <name type="scientific">Talaromyces atroroseus</name>
    <dbReference type="NCBI Taxonomy" id="1441469"/>
    <lineage>
        <taxon>Eukaryota</taxon>
        <taxon>Fungi</taxon>
        <taxon>Dikarya</taxon>
        <taxon>Ascomycota</taxon>
        <taxon>Pezizomycotina</taxon>
        <taxon>Eurotiomycetes</taxon>
        <taxon>Eurotiomycetidae</taxon>
        <taxon>Eurotiales</taxon>
        <taxon>Trichocomaceae</taxon>
        <taxon>Talaromyces</taxon>
        <taxon>Talaromyces sect. Trachyspermi</taxon>
    </lineage>
</organism>
<dbReference type="AlphaFoldDB" id="A0A225AN74"/>
<dbReference type="InterPro" id="IPR036928">
    <property type="entry name" value="AS_sf"/>
</dbReference>
<feature type="binding site" evidence="6">
    <location>
        <position position="182"/>
    </location>
    <ligand>
        <name>substrate</name>
    </ligand>
</feature>
<comment type="caution">
    <text evidence="8">The sequence shown here is derived from an EMBL/GenBank/DDBJ whole genome shotgun (WGS) entry which is preliminary data.</text>
</comment>
<gene>
    <name evidence="8" type="ORF">UA08_03122</name>
</gene>
<dbReference type="InterPro" id="IPR020556">
    <property type="entry name" value="Amidase_CS"/>
</dbReference>
<protein>
    <recommendedName>
        <fullName evidence="3">amidase</fullName>
        <ecNumber evidence="3">3.5.1.4</ecNumber>
    </recommendedName>
</protein>
<dbReference type="RefSeq" id="XP_020121024.1">
    <property type="nucleotide sequence ID" value="XM_020265887.1"/>
</dbReference>
<evidence type="ECO:0000256" key="6">
    <source>
        <dbReference type="PIRSR" id="PIRSR001221-2"/>
    </source>
</evidence>
<dbReference type="PANTHER" id="PTHR46072">
    <property type="entry name" value="AMIDASE-RELATED-RELATED"/>
    <property type="match status" value="1"/>
</dbReference>